<dbReference type="RefSeq" id="WP_126813521.1">
    <property type="nucleotide sequence ID" value="NZ_NGKC01000006.1"/>
</dbReference>
<evidence type="ECO:0000313" key="5">
    <source>
        <dbReference type="EMBL" id="RSU12075.1"/>
    </source>
</evidence>
<dbReference type="GO" id="GO:0003700">
    <property type="term" value="F:DNA-binding transcription factor activity"/>
    <property type="evidence" value="ECO:0007669"/>
    <property type="project" value="InterPro"/>
</dbReference>
<keyword evidence="2" id="KW-0238">DNA-binding</keyword>
<reference evidence="5 6" key="1">
    <citation type="submission" date="2017-05" db="EMBL/GenBank/DDBJ databases">
        <title>Vagococcus spp. assemblies.</title>
        <authorList>
            <person name="Gulvik C.A."/>
        </authorList>
    </citation>
    <scope>NUCLEOTIDE SEQUENCE [LARGE SCALE GENOMIC DNA]</scope>
    <source>
        <strain evidence="5 6">LMG 24798</strain>
    </source>
</reference>
<dbReference type="PANTHER" id="PTHR42756">
    <property type="entry name" value="TRANSCRIPTIONAL REGULATOR, MARR"/>
    <property type="match status" value="1"/>
</dbReference>
<dbReference type="Pfam" id="PF12802">
    <property type="entry name" value="MarR_2"/>
    <property type="match status" value="1"/>
</dbReference>
<dbReference type="InterPro" id="IPR036388">
    <property type="entry name" value="WH-like_DNA-bd_sf"/>
</dbReference>
<evidence type="ECO:0000256" key="1">
    <source>
        <dbReference type="ARBA" id="ARBA00023015"/>
    </source>
</evidence>
<dbReference type="InterPro" id="IPR000835">
    <property type="entry name" value="HTH_MarR-typ"/>
</dbReference>
<protein>
    <submittedName>
        <fullName evidence="5">Transcriptional regulator</fullName>
    </submittedName>
</protein>
<evidence type="ECO:0000313" key="6">
    <source>
        <dbReference type="Proteomes" id="UP000286773"/>
    </source>
</evidence>
<evidence type="ECO:0000256" key="2">
    <source>
        <dbReference type="ARBA" id="ARBA00023125"/>
    </source>
</evidence>
<gene>
    <name evidence="5" type="ORF">CBF27_06525</name>
</gene>
<dbReference type="Proteomes" id="UP000286773">
    <property type="component" value="Unassembled WGS sequence"/>
</dbReference>
<keyword evidence="3" id="KW-0804">Transcription</keyword>
<dbReference type="SMART" id="SM00347">
    <property type="entry name" value="HTH_MARR"/>
    <property type="match status" value="1"/>
</dbReference>
<sequence length="155" mass="18287">MTEALSKREKKQLVTWFRMMHFINMSNQLSNDFLKQYDLTLAQFDMLNQIYLHQPVTQKDLGDYLMISKGGVSQMLHRLEDNQLVYRERQWKEKHISLTEEGETLMGTLQLIQGKKQAAMFDSLTDDELAVFSKLMEKLKKDIMERGEKNGKHNN</sequence>
<dbReference type="PANTHER" id="PTHR42756:SF1">
    <property type="entry name" value="TRANSCRIPTIONAL REPRESSOR OF EMRAB OPERON"/>
    <property type="match status" value="1"/>
</dbReference>
<organism evidence="5 6">
    <name type="scientific">Vagococcus acidifermentans</name>
    <dbReference type="NCBI Taxonomy" id="564710"/>
    <lineage>
        <taxon>Bacteria</taxon>
        <taxon>Bacillati</taxon>
        <taxon>Bacillota</taxon>
        <taxon>Bacilli</taxon>
        <taxon>Lactobacillales</taxon>
        <taxon>Enterococcaceae</taxon>
        <taxon>Vagococcus</taxon>
    </lineage>
</organism>
<name>A0A430AVJ7_9ENTE</name>
<feature type="domain" description="HTH marR-type" evidence="4">
    <location>
        <begin position="1"/>
        <end position="141"/>
    </location>
</feature>
<dbReference type="EMBL" id="NGKC01000006">
    <property type="protein sequence ID" value="RSU12075.1"/>
    <property type="molecule type" value="Genomic_DNA"/>
</dbReference>
<proteinExistence type="predicted"/>
<comment type="caution">
    <text evidence="5">The sequence shown here is derived from an EMBL/GenBank/DDBJ whole genome shotgun (WGS) entry which is preliminary data.</text>
</comment>
<keyword evidence="1" id="KW-0805">Transcription regulation</keyword>
<accession>A0A430AVJ7</accession>
<dbReference type="SUPFAM" id="SSF46785">
    <property type="entry name" value="Winged helix' DNA-binding domain"/>
    <property type="match status" value="1"/>
</dbReference>
<keyword evidence="6" id="KW-1185">Reference proteome</keyword>
<evidence type="ECO:0000256" key="3">
    <source>
        <dbReference type="ARBA" id="ARBA00023163"/>
    </source>
</evidence>
<dbReference type="OrthoDB" id="158803at2"/>
<dbReference type="PROSITE" id="PS50995">
    <property type="entry name" value="HTH_MARR_2"/>
    <property type="match status" value="1"/>
</dbReference>
<evidence type="ECO:0000259" key="4">
    <source>
        <dbReference type="PROSITE" id="PS50995"/>
    </source>
</evidence>
<dbReference type="GO" id="GO:0003677">
    <property type="term" value="F:DNA binding"/>
    <property type="evidence" value="ECO:0007669"/>
    <property type="project" value="UniProtKB-KW"/>
</dbReference>
<dbReference type="InterPro" id="IPR036390">
    <property type="entry name" value="WH_DNA-bd_sf"/>
</dbReference>
<dbReference type="AlphaFoldDB" id="A0A430AVJ7"/>
<dbReference type="Gene3D" id="1.10.10.10">
    <property type="entry name" value="Winged helix-like DNA-binding domain superfamily/Winged helix DNA-binding domain"/>
    <property type="match status" value="1"/>
</dbReference>